<dbReference type="PROSITE" id="PS50026">
    <property type="entry name" value="EGF_3"/>
    <property type="match status" value="1"/>
</dbReference>
<feature type="region of interest" description="Disordered" evidence="2">
    <location>
        <begin position="473"/>
        <end position="493"/>
    </location>
</feature>
<feature type="transmembrane region" description="Helical" evidence="3">
    <location>
        <begin position="138"/>
        <end position="154"/>
    </location>
</feature>
<evidence type="ECO:0000313" key="6">
    <source>
        <dbReference type="Proteomes" id="UP001159427"/>
    </source>
</evidence>
<gene>
    <name evidence="5" type="ORF">PEVE_00025852</name>
</gene>
<keyword evidence="3" id="KW-0812">Transmembrane</keyword>
<dbReference type="InterPro" id="IPR000742">
    <property type="entry name" value="EGF"/>
</dbReference>
<keyword evidence="3" id="KW-0472">Membrane</keyword>
<organism evidence="5 6">
    <name type="scientific">Porites evermanni</name>
    <dbReference type="NCBI Taxonomy" id="104178"/>
    <lineage>
        <taxon>Eukaryota</taxon>
        <taxon>Metazoa</taxon>
        <taxon>Cnidaria</taxon>
        <taxon>Anthozoa</taxon>
        <taxon>Hexacorallia</taxon>
        <taxon>Scleractinia</taxon>
        <taxon>Fungiina</taxon>
        <taxon>Poritidae</taxon>
        <taxon>Porites</taxon>
    </lineage>
</organism>
<feature type="domain" description="EGF-like" evidence="4">
    <location>
        <begin position="50"/>
        <end position="84"/>
    </location>
</feature>
<sequence>MSQSRLRTSSLTASSTSLLPMISSHGLTSAFPSQRQTTVESTSQPPPTLAPSECRPGDCENNGTCIVPGYYCRCLKYYVWHRCSVYVGAKAVEIELSFQIESGPIDSLLKIALAEACTKYFCENGQCKRRSRSSRQPVYCLLFEIFMLITLLVFEERGKLEYPEKNLSEQGREPTTNLSQMWLPFYLSFRRVKRSESPKYFTPNDIHILGFSPGAQNSWKIEFAVLFPSVDGQTPEIAEPGKLVEMVSESKESIGKALGATIQRVTVVPEAQLATEKPTDEKFPGEHHVKLLDATKLLAFAASASYNIVLYSRFIWLNGSITLTQAETERNGRADNRVAASNNIPLENDWTYNAAIYSEVSFDNPGFNENSVNDSLSLSEGSANDGAMRELGFTDLPNEMKLGEGRHASYRPLEVNARSNPMFGIPDSGDSRTDESGERYCVLTGSEEKEACASLRNQGTNHLQDKDEYLKLAEPQFKDSRNSPIYVDRESHA</sequence>
<evidence type="ECO:0000256" key="1">
    <source>
        <dbReference type="PROSITE-ProRule" id="PRU00076"/>
    </source>
</evidence>
<dbReference type="CDD" id="cd00053">
    <property type="entry name" value="EGF"/>
    <property type="match status" value="1"/>
</dbReference>
<evidence type="ECO:0000259" key="4">
    <source>
        <dbReference type="PROSITE" id="PS50026"/>
    </source>
</evidence>
<comment type="caution">
    <text evidence="1">Lacks conserved residue(s) required for the propagation of feature annotation.</text>
</comment>
<reference evidence="5 6" key="1">
    <citation type="submission" date="2022-05" db="EMBL/GenBank/DDBJ databases">
        <authorList>
            <consortium name="Genoscope - CEA"/>
            <person name="William W."/>
        </authorList>
    </citation>
    <scope>NUCLEOTIDE SEQUENCE [LARGE SCALE GENOMIC DNA]</scope>
</reference>
<keyword evidence="6" id="KW-1185">Reference proteome</keyword>
<feature type="disulfide bond" evidence="1">
    <location>
        <begin position="74"/>
        <end position="83"/>
    </location>
</feature>
<keyword evidence="1" id="KW-0245">EGF-like domain</keyword>
<comment type="caution">
    <text evidence="5">The sequence shown here is derived from an EMBL/GenBank/DDBJ whole genome shotgun (WGS) entry which is preliminary data.</text>
</comment>
<evidence type="ECO:0000313" key="5">
    <source>
        <dbReference type="EMBL" id="CAH3025374.1"/>
    </source>
</evidence>
<dbReference type="Proteomes" id="UP001159427">
    <property type="component" value="Unassembled WGS sequence"/>
</dbReference>
<keyword evidence="3" id="KW-1133">Transmembrane helix</keyword>
<feature type="compositionally biased region" description="Polar residues" evidence="2">
    <location>
        <begin position="33"/>
        <end position="43"/>
    </location>
</feature>
<feature type="region of interest" description="Disordered" evidence="2">
    <location>
        <begin position="33"/>
        <end position="53"/>
    </location>
</feature>
<feature type="region of interest" description="Disordered" evidence="2">
    <location>
        <begin position="418"/>
        <end position="437"/>
    </location>
</feature>
<proteinExistence type="predicted"/>
<name>A0ABN8MA10_9CNID</name>
<dbReference type="EMBL" id="CALNXI010000349">
    <property type="protein sequence ID" value="CAH3025374.1"/>
    <property type="molecule type" value="Genomic_DNA"/>
</dbReference>
<evidence type="ECO:0000256" key="2">
    <source>
        <dbReference type="SAM" id="MobiDB-lite"/>
    </source>
</evidence>
<evidence type="ECO:0000256" key="3">
    <source>
        <dbReference type="SAM" id="Phobius"/>
    </source>
</evidence>
<protein>
    <recommendedName>
        <fullName evidence="4">EGF-like domain-containing protein</fullName>
    </recommendedName>
</protein>
<accession>A0ABN8MA10</accession>
<keyword evidence="1" id="KW-1015">Disulfide bond</keyword>